<accession>A0ABP4G5R5</accession>
<keyword evidence="2 4" id="KW-0547">Nucleotide-binding</keyword>
<dbReference type="Pfam" id="PF13535">
    <property type="entry name" value="ATP-grasp_4"/>
    <property type="match status" value="1"/>
</dbReference>
<dbReference type="PANTHER" id="PTHR43585">
    <property type="entry name" value="FUMIPYRROLE BIOSYNTHESIS PROTEIN C"/>
    <property type="match status" value="1"/>
</dbReference>
<dbReference type="InterPro" id="IPR011761">
    <property type="entry name" value="ATP-grasp"/>
</dbReference>
<dbReference type="Gene3D" id="3.30.470.20">
    <property type="entry name" value="ATP-grasp fold, B domain"/>
    <property type="match status" value="1"/>
</dbReference>
<evidence type="ECO:0000256" key="3">
    <source>
        <dbReference type="ARBA" id="ARBA00022840"/>
    </source>
</evidence>
<evidence type="ECO:0000256" key="1">
    <source>
        <dbReference type="ARBA" id="ARBA00022598"/>
    </source>
</evidence>
<sequence>MRRNIFVLGLDELNLSSLRGLADADQYEFHQLLTRPELQVGTVSIPDLLDKAQRQLDSFDGSIDAIVGYWDFPVSMLVPVLCDRYGLCSAGLEAVLKCEHKYWSRLEQQKVIDEYVRFGLLDLTNENPTLPAPLSYPVWIKPIKSTASQGALYVENDEQLRQSLVEERRVVDRIGGPFADVLAMVDLPAEIAAVGVQTCLVEEVASGQQVTVEGFSRGGRVEIYGVIDSVNYSGKSSFLRYQYPSRLVPERVKDYMGEVSRRVIVALGLSNSTFNIEYFWDETTSRLRLLEINARHSQSHALLFELVDGAPNHAYMLDLALDRDPRHVEPGKGAFPTAAKWFLRRFADGLVRRVPTREEVAEIERRIVGTTVCVTAREGTRLSEVDGEDSYSYVLAEIYTGGSDEQELFEKYTRCVEALNFTIDD</sequence>
<name>A0ABP4G5R5_9MICO</name>
<protein>
    <submittedName>
        <fullName evidence="6">ATP-grasp domain-containing protein</fullName>
    </submittedName>
</protein>
<dbReference type="PANTHER" id="PTHR43585:SF2">
    <property type="entry name" value="ATP-GRASP ENZYME FSQD"/>
    <property type="match status" value="1"/>
</dbReference>
<evidence type="ECO:0000256" key="2">
    <source>
        <dbReference type="ARBA" id="ARBA00022741"/>
    </source>
</evidence>
<evidence type="ECO:0000259" key="5">
    <source>
        <dbReference type="PROSITE" id="PS50975"/>
    </source>
</evidence>
<dbReference type="Proteomes" id="UP001500943">
    <property type="component" value="Unassembled WGS sequence"/>
</dbReference>
<evidence type="ECO:0000313" key="7">
    <source>
        <dbReference type="Proteomes" id="UP001500943"/>
    </source>
</evidence>
<keyword evidence="1" id="KW-0436">Ligase</keyword>
<evidence type="ECO:0000313" key="6">
    <source>
        <dbReference type="EMBL" id="GAA1212633.1"/>
    </source>
</evidence>
<dbReference type="SUPFAM" id="SSF56059">
    <property type="entry name" value="Glutathione synthetase ATP-binding domain-like"/>
    <property type="match status" value="1"/>
</dbReference>
<dbReference type="EMBL" id="BAAAKW010000017">
    <property type="protein sequence ID" value="GAA1212633.1"/>
    <property type="molecule type" value="Genomic_DNA"/>
</dbReference>
<keyword evidence="7" id="KW-1185">Reference proteome</keyword>
<dbReference type="RefSeq" id="WP_343923728.1">
    <property type="nucleotide sequence ID" value="NZ_BAAAKW010000017.1"/>
</dbReference>
<keyword evidence="3 4" id="KW-0067">ATP-binding</keyword>
<dbReference type="InterPro" id="IPR052032">
    <property type="entry name" value="ATP-dep_AA_Ligase"/>
</dbReference>
<comment type="caution">
    <text evidence="6">The sequence shown here is derived from an EMBL/GenBank/DDBJ whole genome shotgun (WGS) entry which is preliminary data.</text>
</comment>
<evidence type="ECO:0000256" key="4">
    <source>
        <dbReference type="PROSITE-ProRule" id="PRU00409"/>
    </source>
</evidence>
<dbReference type="PROSITE" id="PS50975">
    <property type="entry name" value="ATP_GRASP"/>
    <property type="match status" value="1"/>
</dbReference>
<proteinExistence type="predicted"/>
<organism evidence="6 7">
    <name type="scientific">Rhodoglobus aureus</name>
    <dbReference type="NCBI Taxonomy" id="191497"/>
    <lineage>
        <taxon>Bacteria</taxon>
        <taxon>Bacillati</taxon>
        <taxon>Actinomycetota</taxon>
        <taxon>Actinomycetes</taxon>
        <taxon>Micrococcales</taxon>
        <taxon>Microbacteriaceae</taxon>
        <taxon>Rhodoglobus</taxon>
    </lineage>
</organism>
<feature type="domain" description="ATP-grasp" evidence="5">
    <location>
        <begin position="105"/>
        <end position="321"/>
    </location>
</feature>
<gene>
    <name evidence="6" type="ORF">GCM10009655_09900</name>
</gene>
<reference evidence="7" key="1">
    <citation type="journal article" date="2019" name="Int. J. Syst. Evol. Microbiol.">
        <title>The Global Catalogue of Microorganisms (GCM) 10K type strain sequencing project: providing services to taxonomists for standard genome sequencing and annotation.</title>
        <authorList>
            <consortium name="The Broad Institute Genomics Platform"/>
            <consortium name="The Broad Institute Genome Sequencing Center for Infectious Disease"/>
            <person name="Wu L."/>
            <person name="Ma J."/>
        </authorList>
    </citation>
    <scope>NUCLEOTIDE SEQUENCE [LARGE SCALE GENOMIC DNA]</scope>
    <source>
        <strain evidence="7">JCM 12762</strain>
    </source>
</reference>